<dbReference type="NCBIfam" id="TIGR01979">
    <property type="entry name" value="sufS"/>
    <property type="match status" value="1"/>
</dbReference>
<feature type="compositionally biased region" description="Low complexity" evidence="9">
    <location>
        <begin position="44"/>
        <end position="74"/>
    </location>
</feature>
<evidence type="ECO:0000256" key="5">
    <source>
        <dbReference type="ARBA" id="ARBA00022898"/>
    </source>
</evidence>
<dbReference type="PANTHER" id="PTHR43586">
    <property type="entry name" value="CYSTEINE DESULFURASE"/>
    <property type="match status" value="1"/>
</dbReference>
<dbReference type="InterPro" id="IPR015422">
    <property type="entry name" value="PyrdxlP-dep_Trfase_small"/>
</dbReference>
<dbReference type="AlphaFoldDB" id="A0A225DW75"/>
<dbReference type="OrthoDB" id="9808002at2"/>
<proteinExistence type="inferred from homology"/>
<dbReference type="CDD" id="cd06453">
    <property type="entry name" value="SufS_like"/>
    <property type="match status" value="1"/>
</dbReference>
<dbReference type="GO" id="GO:0030170">
    <property type="term" value="F:pyridoxal phosphate binding"/>
    <property type="evidence" value="ECO:0007669"/>
    <property type="project" value="UniProtKB-UniRule"/>
</dbReference>
<organism evidence="11 12">
    <name type="scientific">Fimbriiglobus ruber</name>
    <dbReference type="NCBI Taxonomy" id="1908690"/>
    <lineage>
        <taxon>Bacteria</taxon>
        <taxon>Pseudomonadati</taxon>
        <taxon>Planctomycetota</taxon>
        <taxon>Planctomycetia</taxon>
        <taxon>Gemmatales</taxon>
        <taxon>Gemmataceae</taxon>
        <taxon>Fimbriiglobus</taxon>
    </lineage>
</organism>
<dbReference type="Gene3D" id="3.90.1150.10">
    <property type="entry name" value="Aspartate Aminotransferase, domain 1"/>
    <property type="match status" value="1"/>
</dbReference>
<reference evidence="12" key="1">
    <citation type="submission" date="2017-06" db="EMBL/GenBank/DDBJ databases">
        <title>Genome analysis of Fimbriiglobus ruber SP5, the first member of the order Planctomycetales with confirmed chitinolytic capability.</title>
        <authorList>
            <person name="Ravin N.V."/>
            <person name="Rakitin A.L."/>
            <person name="Ivanova A.A."/>
            <person name="Beletsky A.V."/>
            <person name="Kulichevskaya I.S."/>
            <person name="Mardanov A.V."/>
            <person name="Dedysh S.N."/>
        </authorList>
    </citation>
    <scope>NUCLEOTIDE SEQUENCE [LARGE SCALE GENOMIC DNA]</scope>
    <source>
        <strain evidence="12">SP5</strain>
    </source>
</reference>
<accession>A0A225DW75</accession>
<dbReference type="RefSeq" id="WP_088256465.1">
    <property type="nucleotide sequence ID" value="NZ_NIDE01000008.1"/>
</dbReference>
<dbReference type="InterPro" id="IPR010970">
    <property type="entry name" value="Cys_dSase_SufS"/>
</dbReference>
<keyword evidence="12" id="KW-1185">Reference proteome</keyword>
<comment type="catalytic activity">
    <reaction evidence="6 8">
        <text>(sulfur carrier)-H + L-cysteine = (sulfur carrier)-SH + L-alanine</text>
        <dbReference type="Rhea" id="RHEA:43892"/>
        <dbReference type="Rhea" id="RHEA-COMP:14737"/>
        <dbReference type="Rhea" id="RHEA-COMP:14739"/>
        <dbReference type="ChEBI" id="CHEBI:29917"/>
        <dbReference type="ChEBI" id="CHEBI:35235"/>
        <dbReference type="ChEBI" id="CHEBI:57972"/>
        <dbReference type="ChEBI" id="CHEBI:64428"/>
        <dbReference type="EC" id="2.8.1.7"/>
    </reaction>
</comment>
<comment type="similarity">
    <text evidence="2 8">Belongs to the class-V pyridoxal-phosphate-dependent aminotransferase family. Csd subfamily.</text>
</comment>
<evidence type="ECO:0000313" key="11">
    <source>
        <dbReference type="EMBL" id="OWK40565.1"/>
    </source>
</evidence>
<dbReference type="EMBL" id="NIDE01000008">
    <property type="protein sequence ID" value="OWK40565.1"/>
    <property type="molecule type" value="Genomic_DNA"/>
</dbReference>
<dbReference type="PROSITE" id="PS00595">
    <property type="entry name" value="AA_TRANSFER_CLASS_5"/>
    <property type="match status" value="1"/>
</dbReference>
<comment type="caution">
    <text evidence="11">The sequence shown here is derived from an EMBL/GenBank/DDBJ whole genome shotgun (WGS) entry which is preliminary data.</text>
</comment>
<name>A0A225DW75_9BACT</name>
<dbReference type="InterPro" id="IPR000192">
    <property type="entry name" value="Aminotrans_V_dom"/>
</dbReference>
<dbReference type="GO" id="GO:0031071">
    <property type="term" value="F:cysteine desulfurase activity"/>
    <property type="evidence" value="ECO:0007669"/>
    <property type="project" value="UniProtKB-UniRule"/>
</dbReference>
<sequence length="607" mass="65112">MNDLTPDLIAAIASRLYNEIPGASAVPKSESDVSRVAADSVGGAAAVPPGVGHPVPHAPPHAGIPHGHGAHAIPFAAPTPPNTSHIGSAPSSVGTHAIPPTYYTPGALAPPAGPPDLSGLFAGLPAPTPHMTTLPSHSIGGTEVTYPGPLQNTPAGLREFVKRIQATGLRSENERCNDPGQEAISRLFATKANGKATPSPYVSRPFDVAAVRRDFPILNQRIHGKPLAWLDNAATTQKPQSVIDAISRFYAHDNSNIHRAAHTLAARATDAYEQARQKVQGFLGASSAKEIIFVRGTTEGINLIAHTYGRKFLQPGDEIVMSILEHHANIVPWQMIAKERGAVIRVIPVTDQGEVKLEEYQALLGPRTKLVALTHASNSLGTILPVAEMTQMAKRYNVRVLIDGAQSVAHVPVNVQQLGCDFYVFSGHKIFGPTGIGAVFAKQEVQEFMPPWQGGGNMIRNVTFEETTYAEPPARFEAGTPNIADAVGLGAALDYVNRLGLPNIAKYEHELLEYATERLSRIDGLRLIGTAREKVGVLSFVLRGRKTEEVGRLLDLEGIAVRAGHHCSQPSLRRFGVESTVRPSLSIYNTTEEVDRLTDAVKRIQRG</sequence>
<dbReference type="Proteomes" id="UP000214646">
    <property type="component" value="Unassembled WGS sequence"/>
</dbReference>
<evidence type="ECO:0000256" key="1">
    <source>
        <dbReference type="ARBA" id="ARBA00001933"/>
    </source>
</evidence>
<feature type="region of interest" description="Disordered" evidence="9">
    <location>
        <begin position="44"/>
        <end position="91"/>
    </location>
</feature>
<keyword evidence="4 8" id="KW-0808">Transferase</keyword>
<dbReference type="PANTHER" id="PTHR43586:SF8">
    <property type="entry name" value="CYSTEINE DESULFURASE 1, CHLOROPLASTIC"/>
    <property type="match status" value="1"/>
</dbReference>
<dbReference type="InterPro" id="IPR015424">
    <property type="entry name" value="PyrdxlP-dep_Trfase"/>
</dbReference>
<evidence type="ECO:0000259" key="10">
    <source>
        <dbReference type="Pfam" id="PF00266"/>
    </source>
</evidence>
<comment type="cofactor">
    <cofactor evidence="1 7">
        <name>pyridoxal 5'-phosphate</name>
        <dbReference type="ChEBI" id="CHEBI:597326"/>
    </cofactor>
</comment>
<evidence type="ECO:0000313" key="12">
    <source>
        <dbReference type="Proteomes" id="UP000214646"/>
    </source>
</evidence>
<evidence type="ECO:0000256" key="3">
    <source>
        <dbReference type="ARBA" id="ARBA00012239"/>
    </source>
</evidence>
<dbReference type="GO" id="GO:0006534">
    <property type="term" value="P:cysteine metabolic process"/>
    <property type="evidence" value="ECO:0007669"/>
    <property type="project" value="UniProtKB-UniRule"/>
</dbReference>
<evidence type="ECO:0000256" key="2">
    <source>
        <dbReference type="ARBA" id="ARBA00010447"/>
    </source>
</evidence>
<dbReference type="Pfam" id="PF00266">
    <property type="entry name" value="Aminotran_5"/>
    <property type="match status" value="1"/>
</dbReference>
<dbReference type="SUPFAM" id="SSF53383">
    <property type="entry name" value="PLP-dependent transferases"/>
    <property type="match status" value="1"/>
</dbReference>
<dbReference type="InterPro" id="IPR020578">
    <property type="entry name" value="Aminotrans_V_PyrdxlP_BS"/>
</dbReference>
<keyword evidence="5 8" id="KW-0663">Pyridoxal phosphate</keyword>
<protein>
    <recommendedName>
        <fullName evidence="3 8">Cysteine desulfurase</fullName>
        <ecNumber evidence="3 8">2.8.1.7</ecNumber>
    </recommendedName>
</protein>
<evidence type="ECO:0000256" key="6">
    <source>
        <dbReference type="ARBA" id="ARBA00050776"/>
    </source>
</evidence>
<dbReference type="InterPro" id="IPR015421">
    <property type="entry name" value="PyrdxlP-dep_Trfase_major"/>
</dbReference>
<evidence type="ECO:0000256" key="8">
    <source>
        <dbReference type="RuleBase" id="RU004506"/>
    </source>
</evidence>
<evidence type="ECO:0000256" key="4">
    <source>
        <dbReference type="ARBA" id="ARBA00022679"/>
    </source>
</evidence>
<evidence type="ECO:0000256" key="9">
    <source>
        <dbReference type="SAM" id="MobiDB-lite"/>
    </source>
</evidence>
<dbReference type="EC" id="2.8.1.7" evidence="3 8"/>
<feature type="compositionally biased region" description="Polar residues" evidence="9">
    <location>
        <begin position="82"/>
        <end position="91"/>
    </location>
</feature>
<feature type="domain" description="Aminotransferase class V" evidence="10">
    <location>
        <begin position="229"/>
        <end position="597"/>
    </location>
</feature>
<comment type="function">
    <text evidence="8">Catalyzes the removal of elemental sulfur and selenium atoms from L-cysteine, L-cystine, L-selenocysteine, and L-selenocystine to produce L-alanine.</text>
</comment>
<evidence type="ECO:0000256" key="7">
    <source>
        <dbReference type="RuleBase" id="RU004504"/>
    </source>
</evidence>
<gene>
    <name evidence="11" type="ORF">FRUB_05484</name>
</gene>
<dbReference type="Gene3D" id="3.40.640.10">
    <property type="entry name" value="Type I PLP-dependent aspartate aminotransferase-like (Major domain)"/>
    <property type="match status" value="1"/>
</dbReference>